<comment type="caution">
    <text evidence="6">The sequence shown here is derived from an EMBL/GenBank/DDBJ whole genome shotgun (WGS) entry which is preliminary data.</text>
</comment>
<dbReference type="Gene3D" id="2.40.50.100">
    <property type="match status" value="1"/>
</dbReference>
<dbReference type="PANTHER" id="PTHR30469:SF38">
    <property type="entry name" value="HLYD FAMILY SECRETION PROTEIN"/>
    <property type="match status" value="1"/>
</dbReference>
<dbReference type="Pfam" id="PF25954">
    <property type="entry name" value="Beta-barrel_RND_2"/>
    <property type="match status" value="1"/>
</dbReference>
<evidence type="ECO:0000259" key="5">
    <source>
        <dbReference type="Pfam" id="PF25973"/>
    </source>
</evidence>
<proteinExistence type="inferred from homology"/>
<evidence type="ECO:0000313" key="6">
    <source>
        <dbReference type="EMBL" id="NDL68670.1"/>
    </source>
</evidence>
<dbReference type="Gene3D" id="2.40.420.20">
    <property type="match status" value="1"/>
</dbReference>
<evidence type="ECO:0000256" key="1">
    <source>
        <dbReference type="ARBA" id="ARBA00009477"/>
    </source>
</evidence>
<evidence type="ECO:0000256" key="3">
    <source>
        <dbReference type="SAM" id="SignalP"/>
    </source>
</evidence>
<accession>A0A7X5HXY3</accession>
<dbReference type="InterPro" id="IPR006143">
    <property type="entry name" value="RND_pump_MFP"/>
</dbReference>
<keyword evidence="7" id="KW-1185">Reference proteome</keyword>
<feature type="chain" id="PRO_5030921120" evidence="3">
    <location>
        <begin position="25"/>
        <end position="417"/>
    </location>
</feature>
<dbReference type="GO" id="GO:0015562">
    <property type="term" value="F:efflux transmembrane transporter activity"/>
    <property type="evidence" value="ECO:0007669"/>
    <property type="project" value="TreeGrafter"/>
</dbReference>
<feature type="domain" description="CzcB-like barrel-sandwich hybrid" evidence="5">
    <location>
        <begin position="59"/>
        <end position="253"/>
    </location>
</feature>
<dbReference type="Proteomes" id="UP000461585">
    <property type="component" value="Unassembled WGS sequence"/>
</dbReference>
<dbReference type="EMBL" id="JAAEEH010000051">
    <property type="protein sequence ID" value="NDL68670.1"/>
    <property type="molecule type" value="Genomic_DNA"/>
</dbReference>
<dbReference type="Gene3D" id="1.10.287.470">
    <property type="entry name" value="Helix hairpin bin"/>
    <property type="match status" value="1"/>
</dbReference>
<dbReference type="SUPFAM" id="SSF111369">
    <property type="entry name" value="HlyD-like secretion proteins"/>
    <property type="match status" value="2"/>
</dbReference>
<evidence type="ECO:0000256" key="2">
    <source>
        <dbReference type="SAM" id="Coils"/>
    </source>
</evidence>
<dbReference type="InterPro" id="IPR058647">
    <property type="entry name" value="BSH_CzcB-like"/>
</dbReference>
<protein>
    <submittedName>
        <fullName evidence="6">Efflux RND transporter periplasmic adaptor subunit</fullName>
    </submittedName>
</protein>
<dbReference type="GO" id="GO:1990281">
    <property type="term" value="C:efflux pump complex"/>
    <property type="evidence" value="ECO:0007669"/>
    <property type="project" value="TreeGrafter"/>
</dbReference>
<gene>
    <name evidence="6" type="ORF">GXN74_13075</name>
</gene>
<feature type="coiled-coil region" evidence="2">
    <location>
        <begin position="198"/>
        <end position="225"/>
    </location>
</feature>
<dbReference type="AlphaFoldDB" id="A0A7X5HXY3"/>
<dbReference type="Pfam" id="PF25973">
    <property type="entry name" value="BSH_CzcB"/>
    <property type="match status" value="1"/>
</dbReference>
<comment type="similarity">
    <text evidence="1">Belongs to the membrane fusion protein (MFP) (TC 8.A.1) family.</text>
</comment>
<name>A0A7X5HXY3_9FIRM</name>
<dbReference type="Gene3D" id="2.40.30.170">
    <property type="match status" value="1"/>
</dbReference>
<dbReference type="PANTHER" id="PTHR30469">
    <property type="entry name" value="MULTIDRUG RESISTANCE PROTEIN MDTA"/>
    <property type="match status" value="1"/>
</dbReference>
<dbReference type="NCBIfam" id="TIGR01730">
    <property type="entry name" value="RND_mfp"/>
    <property type="match status" value="1"/>
</dbReference>
<evidence type="ECO:0000313" key="7">
    <source>
        <dbReference type="Proteomes" id="UP000461585"/>
    </source>
</evidence>
<keyword evidence="3" id="KW-0732">Signal</keyword>
<feature type="signal peptide" evidence="3">
    <location>
        <begin position="1"/>
        <end position="24"/>
    </location>
</feature>
<keyword evidence="2" id="KW-0175">Coiled coil</keyword>
<organism evidence="6 7">
    <name type="scientific">Anaerotalea alkaliphila</name>
    <dbReference type="NCBI Taxonomy" id="2662126"/>
    <lineage>
        <taxon>Bacteria</taxon>
        <taxon>Bacillati</taxon>
        <taxon>Bacillota</taxon>
        <taxon>Clostridia</taxon>
        <taxon>Eubacteriales</taxon>
        <taxon>Anaerotalea</taxon>
    </lineage>
</organism>
<feature type="domain" description="CusB-like beta-barrel" evidence="4">
    <location>
        <begin position="263"/>
        <end position="334"/>
    </location>
</feature>
<sequence>MVRKVAIGLLVLVLASGGSLWAVAHRNRPVEAEGYRVGTATYKEVVSGIGTVEYGAQMEVKTEVGGKLTQILGEPGGRVASGQTVARLDEREARLQLEQQVGNRDLARARVADYQRNYSQNVRSVEDQRALQEKETAALRLEREQLQARIGETAGLVEEGILPAQDLTRLQEADALLEARLETADTRLAALRPPVSTLQEAQAAVEAAADGIRRLELELAKYQVKAPLDGIVLERRVEPGAVVQPGEVLLVVAADGRKYAVLDLDEKLLGKVALGQEAALFLEVDPSREVKGRVSGIGPAVDRNTGTVEVKVEILEQRERFLQNMSVRVEFVAESFEGAVVLPGRYLLEGEPPAVYVLSEEGTAARREIKVHTRNAPTLMVLEGLEAGAVVLAPEGVKEGTKVSATFREKGEGTDGL</sequence>
<dbReference type="InterPro" id="IPR058792">
    <property type="entry name" value="Beta-barrel_RND_2"/>
</dbReference>
<evidence type="ECO:0000259" key="4">
    <source>
        <dbReference type="Pfam" id="PF25954"/>
    </source>
</evidence>
<reference evidence="6 7" key="1">
    <citation type="submission" date="2020-01" db="EMBL/GenBank/DDBJ databases">
        <title>Anaeroalcalibacter tamaniensis gen. nov., sp. nov., moderately halophilic strictly anaerobic fermenter bacterium from mud volcano of Taman peninsula.</title>
        <authorList>
            <person name="Frolova A."/>
            <person name="Merkel A.Y."/>
            <person name="Slobodkin A.I."/>
        </authorList>
    </citation>
    <scope>NUCLEOTIDE SEQUENCE [LARGE SCALE GENOMIC DNA]</scope>
    <source>
        <strain evidence="6 7">F-3ap</strain>
    </source>
</reference>
<dbReference type="RefSeq" id="WP_162371389.1">
    <property type="nucleotide sequence ID" value="NZ_JAAEEH010000051.1"/>
</dbReference>